<evidence type="ECO:0000259" key="8">
    <source>
        <dbReference type="Pfam" id="PF02836"/>
    </source>
</evidence>
<reference evidence="11" key="1">
    <citation type="submission" date="2016-11" db="UniProtKB">
        <authorList>
            <consortium name="WormBaseParasite"/>
        </authorList>
    </citation>
    <scope>IDENTIFICATION</scope>
</reference>
<dbReference type="InterPro" id="IPR006103">
    <property type="entry name" value="Glyco_hydro_2_cat"/>
</dbReference>
<keyword evidence="6" id="KW-0326">Glycosidase</keyword>
<dbReference type="GO" id="GO:0019391">
    <property type="term" value="P:glucuronoside catabolic process"/>
    <property type="evidence" value="ECO:0007669"/>
    <property type="project" value="TreeGrafter"/>
</dbReference>
<evidence type="ECO:0000256" key="5">
    <source>
        <dbReference type="ARBA" id="ARBA00022801"/>
    </source>
</evidence>
<evidence type="ECO:0000256" key="3">
    <source>
        <dbReference type="ARBA" id="ARBA00012761"/>
    </source>
</evidence>
<dbReference type="GO" id="GO:0004566">
    <property type="term" value="F:beta-glucuronidase activity"/>
    <property type="evidence" value="ECO:0007669"/>
    <property type="project" value="UniProtKB-EC"/>
</dbReference>
<feature type="domain" description="Glycoside hydrolase family 2 immunoglobulin-like beta-sandwich" evidence="7">
    <location>
        <begin position="167"/>
        <end position="244"/>
    </location>
</feature>
<evidence type="ECO:0000256" key="6">
    <source>
        <dbReference type="ARBA" id="ARBA00023295"/>
    </source>
</evidence>
<dbReference type="Pfam" id="PF00703">
    <property type="entry name" value="Glyco_hydro_2"/>
    <property type="match status" value="1"/>
</dbReference>
<sequence length="528" mass="61279">MPVPAAFNDLSFERDLQNHVGWVWYQRHYFLPSTIINQNNHQNNQPRSFLHFGSVQYFAVVFLNGKEIGRHVGGHLPFQFEAQLIQYFPNLITVAVNNTLSNYTIPPGDFNIINLSSGSKIIQQTPNFDFFNYAGILRPVQIWHLPQIFINEFKINADYYGNLSYSIEINEKLQISSKIIVTIFYEKSVVALMEGPTNKIKIDNVNLWWPRGMGKANLYIAEAKLFSANGEILLDVYRETFGFRSVSIENGLILMNKKPFYCFGFGMHEDFEIHGRGFDRSVMIKDLNMFEWLNANCYRTTHYPYSEERAYEADRRGIVVITEVPAVGIKHFDKSLAKLHGKMITEMINRDKNHPSVIAWSIANEPELKGDETFDYFDDLVMLTRHLDPTRPITAVFGYLSNKKILKELNDFRAQFPEKPIYITEYGAEAIPGLHEQPSAPFTEQYQVEIIQKTTEVLEELRRAGHLSGEMVWNFADFMTAPSLQRVMGNHKGVLTRDRKPKMAAHFIRKRYGYLLNEQRRLFQKNEL</sequence>
<evidence type="ECO:0000313" key="10">
    <source>
        <dbReference type="Proteomes" id="UP000095281"/>
    </source>
</evidence>
<evidence type="ECO:0000313" key="11">
    <source>
        <dbReference type="WBParaSite" id="MhA1_Contig953.frz3.gene18"/>
    </source>
</evidence>
<dbReference type="InterPro" id="IPR006104">
    <property type="entry name" value="Glyco_hydro_2_N"/>
</dbReference>
<feature type="domain" description="Glycosyl hydrolases family 2 sugar binding" evidence="9">
    <location>
        <begin position="15"/>
        <end position="146"/>
    </location>
</feature>
<dbReference type="SUPFAM" id="SSF49785">
    <property type="entry name" value="Galactose-binding domain-like"/>
    <property type="match status" value="1"/>
</dbReference>
<dbReference type="InterPro" id="IPR013783">
    <property type="entry name" value="Ig-like_fold"/>
</dbReference>
<dbReference type="InterPro" id="IPR036156">
    <property type="entry name" value="Beta-gal/glucu_dom_sf"/>
</dbReference>
<organism evidence="10 11">
    <name type="scientific">Meloidogyne hapla</name>
    <name type="common">Root-knot nematode worm</name>
    <dbReference type="NCBI Taxonomy" id="6305"/>
    <lineage>
        <taxon>Eukaryota</taxon>
        <taxon>Metazoa</taxon>
        <taxon>Ecdysozoa</taxon>
        <taxon>Nematoda</taxon>
        <taxon>Chromadorea</taxon>
        <taxon>Rhabditida</taxon>
        <taxon>Tylenchina</taxon>
        <taxon>Tylenchomorpha</taxon>
        <taxon>Tylenchoidea</taxon>
        <taxon>Meloidogynidae</taxon>
        <taxon>Meloidogyninae</taxon>
        <taxon>Meloidogyne</taxon>
    </lineage>
</organism>
<dbReference type="InterPro" id="IPR006101">
    <property type="entry name" value="Glyco_hydro_2"/>
</dbReference>
<dbReference type="AlphaFoldDB" id="A0A1I8C234"/>
<dbReference type="Gene3D" id="3.20.20.80">
    <property type="entry name" value="Glycosidases"/>
    <property type="match status" value="1"/>
</dbReference>
<dbReference type="Pfam" id="PF02837">
    <property type="entry name" value="Glyco_hydro_2_N"/>
    <property type="match status" value="1"/>
</dbReference>
<dbReference type="SUPFAM" id="SSF51445">
    <property type="entry name" value="(Trans)glycosidases"/>
    <property type="match status" value="1"/>
</dbReference>
<dbReference type="InterPro" id="IPR008979">
    <property type="entry name" value="Galactose-bd-like_sf"/>
</dbReference>
<dbReference type="GO" id="GO:0030246">
    <property type="term" value="F:carbohydrate binding"/>
    <property type="evidence" value="ECO:0007669"/>
    <property type="project" value="TreeGrafter"/>
</dbReference>
<proteinExistence type="inferred from homology"/>
<dbReference type="GO" id="GO:0005615">
    <property type="term" value="C:extracellular space"/>
    <property type="evidence" value="ECO:0007669"/>
    <property type="project" value="TreeGrafter"/>
</dbReference>
<keyword evidence="5" id="KW-0378">Hydrolase</keyword>
<dbReference type="PANTHER" id="PTHR10066">
    <property type="entry name" value="BETA-GLUCURONIDASE"/>
    <property type="match status" value="1"/>
</dbReference>
<dbReference type="InterPro" id="IPR006102">
    <property type="entry name" value="Ig-like_GH2"/>
</dbReference>
<dbReference type="PANTHER" id="PTHR10066:SF67">
    <property type="entry name" value="BETA-GLUCURONIDASE"/>
    <property type="match status" value="1"/>
</dbReference>
<feature type="domain" description="Glycoside hydrolase family 2 catalytic" evidence="8">
    <location>
        <begin position="246"/>
        <end position="513"/>
    </location>
</feature>
<dbReference type="EC" id="3.2.1.31" evidence="3"/>
<evidence type="ECO:0000256" key="1">
    <source>
        <dbReference type="ARBA" id="ARBA00003025"/>
    </source>
</evidence>
<evidence type="ECO:0000256" key="2">
    <source>
        <dbReference type="ARBA" id="ARBA00007401"/>
    </source>
</evidence>
<protein>
    <recommendedName>
        <fullName evidence="4">Beta-glucuronidase</fullName>
        <ecNumber evidence="3">3.2.1.31</ecNumber>
    </recommendedName>
</protein>
<dbReference type="WBParaSite" id="MhA1_Contig953.frz3.gene18">
    <property type="protein sequence ID" value="MhA1_Contig953.frz3.gene18"/>
    <property type="gene ID" value="MhA1_Contig953.frz3.gene18"/>
</dbReference>
<dbReference type="Pfam" id="PF02836">
    <property type="entry name" value="Glyco_hydro_2_C"/>
    <property type="match status" value="1"/>
</dbReference>
<dbReference type="PRINTS" id="PR00132">
    <property type="entry name" value="GLHYDRLASE2"/>
</dbReference>
<dbReference type="OMA" id="IHDHVGW"/>
<comment type="function">
    <text evidence="1">Plays an important role in the degradation of dermatan and keratan sulfates.</text>
</comment>
<dbReference type="GO" id="GO:0005975">
    <property type="term" value="P:carbohydrate metabolic process"/>
    <property type="evidence" value="ECO:0007669"/>
    <property type="project" value="InterPro"/>
</dbReference>
<evidence type="ECO:0000259" key="9">
    <source>
        <dbReference type="Pfam" id="PF02837"/>
    </source>
</evidence>
<dbReference type="Gene3D" id="2.60.120.260">
    <property type="entry name" value="Galactose-binding domain-like"/>
    <property type="match status" value="1"/>
</dbReference>
<keyword evidence="10" id="KW-1185">Reference proteome</keyword>
<accession>A0A1I8C234</accession>
<dbReference type="InterPro" id="IPR017853">
    <property type="entry name" value="GH"/>
</dbReference>
<evidence type="ECO:0000256" key="4">
    <source>
        <dbReference type="ARBA" id="ARBA00016205"/>
    </source>
</evidence>
<dbReference type="Proteomes" id="UP000095281">
    <property type="component" value="Unplaced"/>
</dbReference>
<comment type="similarity">
    <text evidence="2">Belongs to the glycosyl hydrolase 2 family.</text>
</comment>
<dbReference type="SUPFAM" id="SSF49303">
    <property type="entry name" value="beta-Galactosidase/glucuronidase domain"/>
    <property type="match status" value="1"/>
</dbReference>
<name>A0A1I8C234_MELHA</name>
<evidence type="ECO:0000259" key="7">
    <source>
        <dbReference type="Pfam" id="PF00703"/>
    </source>
</evidence>
<dbReference type="Gene3D" id="2.60.40.10">
    <property type="entry name" value="Immunoglobulins"/>
    <property type="match status" value="1"/>
</dbReference>